<proteinExistence type="inferred from homology"/>
<name>A0ABR0RU14_9EURO</name>
<reference evidence="3 4" key="1">
    <citation type="journal article" date="2023" name="Res Sq">
        <title>Genomic and morphological characterization of Knufia obscura isolated from the Mars 2020 spacecraft assembly facility.</title>
        <authorList>
            <person name="Chander A.M."/>
            <person name="Teixeira M.M."/>
            <person name="Singh N.K."/>
            <person name="Williams M.P."/>
            <person name="Parker C.W."/>
            <person name="Leo P."/>
            <person name="Stajich J.E."/>
            <person name="Torok T."/>
            <person name="Tighe S."/>
            <person name="Mason C.E."/>
            <person name="Venkateswaran K."/>
        </authorList>
    </citation>
    <scope>NUCLEOTIDE SEQUENCE [LARGE SCALE GENOMIC DNA]</scope>
    <source>
        <strain evidence="3 4">CCFEE 5817</strain>
    </source>
</reference>
<dbReference type="PANTHER" id="PTHR21349">
    <property type="entry name" value="50S RIBOSOMAL PROTEIN L21"/>
    <property type="match status" value="1"/>
</dbReference>
<dbReference type="PANTHER" id="PTHR21349:SF0">
    <property type="entry name" value="LARGE RIBOSOMAL SUBUNIT PROTEIN BL21M"/>
    <property type="match status" value="1"/>
</dbReference>
<comment type="similarity">
    <text evidence="1">Belongs to the bacterial ribosomal protein bL21 family.</text>
</comment>
<protein>
    <recommendedName>
        <fullName evidence="2">Large ribosomal subunit protein bL21m</fullName>
    </recommendedName>
</protein>
<dbReference type="RefSeq" id="XP_064732185.1">
    <property type="nucleotide sequence ID" value="XM_064871805.1"/>
</dbReference>
<dbReference type="EMBL" id="JAVHJV010000003">
    <property type="protein sequence ID" value="KAK5944095.1"/>
    <property type="molecule type" value="Genomic_DNA"/>
</dbReference>
<comment type="caution">
    <text evidence="3">The sequence shown here is derived from an EMBL/GenBank/DDBJ whole genome shotgun (WGS) entry which is preliminary data.</text>
</comment>
<dbReference type="InterPro" id="IPR036164">
    <property type="entry name" value="bL21-like_sf"/>
</dbReference>
<sequence length="297" mass="33304">MCRLCGRVVKCIFDTMPSRTLSGPTRAAVVSRWTKNTQSQAFWQSSSQSSMPVGQRLQPTLIQLPQRSKFHTTTRQQADVETSIHIPSRSAAPPPSMLEASPEELPSTATITTTISAPEAQDSPESKPLVLSQTLQQLLPALKAQEPHYITAHIHSFPYLLTEGDTLRLPFHMKGVNPGDVLRFNRATILGSRDYTLKAGSSSPQHSSVPHVRGEAYVNKKRSGEPSYIDERLFECRMRVMGLDSGPMVIKEKKKRRNRRTRKVASKHKYTVLKVMEVRVKSLDEIMSMEGQQVVLE</sequence>
<dbReference type="Proteomes" id="UP001334248">
    <property type="component" value="Unassembled WGS sequence"/>
</dbReference>
<evidence type="ECO:0000313" key="4">
    <source>
        <dbReference type="Proteomes" id="UP001334248"/>
    </source>
</evidence>
<organism evidence="3 4">
    <name type="scientific">Knufia obscura</name>
    <dbReference type="NCBI Taxonomy" id="1635080"/>
    <lineage>
        <taxon>Eukaryota</taxon>
        <taxon>Fungi</taxon>
        <taxon>Dikarya</taxon>
        <taxon>Ascomycota</taxon>
        <taxon>Pezizomycotina</taxon>
        <taxon>Eurotiomycetes</taxon>
        <taxon>Chaetothyriomycetidae</taxon>
        <taxon>Chaetothyriales</taxon>
        <taxon>Trichomeriaceae</taxon>
        <taxon>Knufia</taxon>
    </lineage>
</organism>
<accession>A0ABR0RU14</accession>
<evidence type="ECO:0000256" key="1">
    <source>
        <dbReference type="ARBA" id="ARBA00008563"/>
    </source>
</evidence>
<gene>
    <name evidence="3" type="ORF">PMZ80_003376</name>
</gene>
<keyword evidence="4" id="KW-1185">Reference proteome</keyword>
<dbReference type="GeneID" id="89996825"/>
<evidence type="ECO:0000313" key="3">
    <source>
        <dbReference type="EMBL" id="KAK5944095.1"/>
    </source>
</evidence>
<dbReference type="InterPro" id="IPR028909">
    <property type="entry name" value="bL21-like"/>
</dbReference>
<dbReference type="SUPFAM" id="SSF141091">
    <property type="entry name" value="L21p-like"/>
    <property type="match status" value="1"/>
</dbReference>
<evidence type="ECO:0000256" key="2">
    <source>
        <dbReference type="ARBA" id="ARBA00044129"/>
    </source>
</evidence>